<proteinExistence type="predicted"/>
<dbReference type="Proteomes" id="UP000324222">
    <property type="component" value="Unassembled WGS sequence"/>
</dbReference>
<name>A0A5B7DC99_PORTR</name>
<comment type="caution">
    <text evidence="2">The sequence shown here is derived from an EMBL/GenBank/DDBJ whole genome shotgun (WGS) entry which is preliminary data.</text>
</comment>
<organism evidence="2 3">
    <name type="scientific">Portunus trituberculatus</name>
    <name type="common">Swimming crab</name>
    <name type="synonym">Neptunus trituberculatus</name>
    <dbReference type="NCBI Taxonomy" id="210409"/>
    <lineage>
        <taxon>Eukaryota</taxon>
        <taxon>Metazoa</taxon>
        <taxon>Ecdysozoa</taxon>
        <taxon>Arthropoda</taxon>
        <taxon>Crustacea</taxon>
        <taxon>Multicrustacea</taxon>
        <taxon>Malacostraca</taxon>
        <taxon>Eumalacostraca</taxon>
        <taxon>Eucarida</taxon>
        <taxon>Decapoda</taxon>
        <taxon>Pleocyemata</taxon>
        <taxon>Brachyura</taxon>
        <taxon>Eubrachyura</taxon>
        <taxon>Portunoidea</taxon>
        <taxon>Portunidae</taxon>
        <taxon>Portuninae</taxon>
        <taxon>Portunus</taxon>
    </lineage>
</organism>
<keyword evidence="3" id="KW-1185">Reference proteome</keyword>
<accession>A0A5B7DC99</accession>
<dbReference type="EMBL" id="VSRR010000727">
    <property type="protein sequence ID" value="MPC18978.1"/>
    <property type="molecule type" value="Genomic_DNA"/>
</dbReference>
<feature type="region of interest" description="Disordered" evidence="1">
    <location>
        <begin position="78"/>
        <end position="98"/>
    </location>
</feature>
<dbReference type="AlphaFoldDB" id="A0A5B7DC99"/>
<sequence>MCTPCGSSSSLHISHSPYSPRRVTSMLTCVPESSTSLLRLPSRQIRCSRRNVVFTSKNGCAGALEAMLAGIEIKSSSTTTTISNTTTSKKQKSISFTP</sequence>
<gene>
    <name evidence="2" type="ORF">E2C01_011879</name>
</gene>
<protein>
    <submittedName>
        <fullName evidence="2">Uncharacterized protein</fullName>
    </submittedName>
</protein>
<reference evidence="2 3" key="1">
    <citation type="submission" date="2019-05" db="EMBL/GenBank/DDBJ databases">
        <title>Another draft genome of Portunus trituberculatus and its Hox gene families provides insights of decapod evolution.</title>
        <authorList>
            <person name="Jeong J.-H."/>
            <person name="Song I."/>
            <person name="Kim S."/>
            <person name="Choi T."/>
            <person name="Kim D."/>
            <person name="Ryu S."/>
            <person name="Kim W."/>
        </authorList>
    </citation>
    <scope>NUCLEOTIDE SEQUENCE [LARGE SCALE GENOMIC DNA]</scope>
    <source>
        <tissue evidence="2">Muscle</tissue>
    </source>
</reference>
<evidence type="ECO:0000313" key="2">
    <source>
        <dbReference type="EMBL" id="MPC18978.1"/>
    </source>
</evidence>
<evidence type="ECO:0000313" key="3">
    <source>
        <dbReference type="Proteomes" id="UP000324222"/>
    </source>
</evidence>
<evidence type="ECO:0000256" key="1">
    <source>
        <dbReference type="SAM" id="MobiDB-lite"/>
    </source>
</evidence>